<keyword evidence="5" id="KW-0057">Aromatic amino acid biosynthesis</keyword>
<dbReference type="GO" id="GO:0009423">
    <property type="term" value="P:chorismate biosynthetic process"/>
    <property type="evidence" value="ECO:0007669"/>
    <property type="project" value="UniProtKB-UniPathway"/>
</dbReference>
<dbReference type="Pfam" id="PF01488">
    <property type="entry name" value="Shikimate_DH"/>
    <property type="match status" value="1"/>
</dbReference>
<dbReference type="HAMAP" id="MF_00222">
    <property type="entry name" value="Shikimate_DH_AroE"/>
    <property type="match status" value="1"/>
</dbReference>
<dbReference type="AlphaFoldDB" id="A0A0F9TFK6"/>
<evidence type="ECO:0000256" key="2">
    <source>
        <dbReference type="ARBA" id="ARBA00022605"/>
    </source>
</evidence>
<evidence type="ECO:0000259" key="8">
    <source>
        <dbReference type="Pfam" id="PF08501"/>
    </source>
</evidence>
<feature type="domain" description="SDH C-terminal" evidence="9">
    <location>
        <begin position="284"/>
        <end position="307"/>
    </location>
</feature>
<comment type="caution">
    <text evidence="10">The sequence shown here is derived from an EMBL/GenBank/DDBJ whole genome shotgun (WGS) entry which is preliminary data.</text>
</comment>
<dbReference type="InterPro" id="IPR006151">
    <property type="entry name" value="Shikm_DH/Glu-tRNA_Rdtase"/>
</dbReference>
<keyword evidence="2" id="KW-0028">Amino-acid biosynthesis</keyword>
<name>A0A0F9TFK6_9ZZZZ</name>
<dbReference type="GO" id="GO:0005829">
    <property type="term" value="C:cytosol"/>
    <property type="evidence" value="ECO:0007669"/>
    <property type="project" value="TreeGrafter"/>
</dbReference>
<dbReference type="NCBIfam" id="NF001312">
    <property type="entry name" value="PRK00258.1-4"/>
    <property type="match status" value="1"/>
</dbReference>
<evidence type="ECO:0000256" key="5">
    <source>
        <dbReference type="ARBA" id="ARBA00023141"/>
    </source>
</evidence>
<dbReference type="SUPFAM" id="SSF51735">
    <property type="entry name" value="NAD(P)-binding Rossmann-fold domains"/>
    <property type="match status" value="1"/>
</dbReference>
<keyword evidence="3" id="KW-0521">NADP</keyword>
<dbReference type="InterPro" id="IPR046346">
    <property type="entry name" value="Aminoacid_DH-like_N_sf"/>
</dbReference>
<dbReference type="Gene3D" id="3.40.50.720">
    <property type="entry name" value="NAD(P)-binding Rossmann-like Domain"/>
    <property type="match status" value="1"/>
</dbReference>
<dbReference type="UniPathway" id="UPA00053">
    <property type="reaction ID" value="UER00087"/>
</dbReference>
<evidence type="ECO:0000259" key="9">
    <source>
        <dbReference type="Pfam" id="PF18317"/>
    </source>
</evidence>
<dbReference type="NCBIfam" id="TIGR00507">
    <property type="entry name" value="aroE"/>
    <property type="match status" value="1"/>
</dbReference>
<dbReference type="SUPFAM" id="SSF53223">
    <property type="entry name" value="Aminoacid dehydrogenase-like, N-terminal domain"/>
    <property type="match status" value="1"/>
</dbReference>
<dbReference type="Gene3D" id="3.40.50.10860">
    <property type="entry name" value="Leucine Dehydrogenase, chain A, domain 1"/>
    <property type="match status" value="1"/>
</dbReference>
<keyword evidence="4" id="KW-0560">Oxidoreductase</keyword>
<dbReference type="GO" id="GO:0019632">
    <property type="term" value="P:shikimate metabolic process"/>
    <property type="evidence" value="ECO:0007669"/>
    <property type="project" value="InterPro"/>
</dbReference>
<feature type="region of interest" description="Disordered" evidence="6">
    <location>
        <begin position="1"/>
        <end position="34"/>
    </location>
</feature>
<dbReference type="GO" id="GO:0050661">
    <property type="term" value="F:NADP binding"/>
    <property type="evidence" value="ECO:0007669"/>
    <property type="project" value="InterPro"/>
</dbReference>
<organism evidence="10">
    <name type="scientific">marine sediment metagenome</name>
    <dbReference type="NCBI Taxonomy" id="412755"/>
    <lineage>
        <taxon>unclassified sequences</taxon>
        <taxon>metagenomes</taxon>
        <taxon>ecological metagenomes</taxon>
    </lineage>
</organism>
<dbReference type="InterPro" id="IPR022893">
    <property type="entry name" value="Shikimate_DH_fam"/>
</dbReference>
<evidence type="ECO:0000259" key="7">
    <source>
        <dbReference type="Pfam" id="PF01488"/>
    </source>
</evidence>
<dbReference type="InterPro" id="IPR036291">
    <property type="entry name" value="NAD(P)-bd_dom_sf"/>
</dbReference>
<dbReference type="InterPro" id="IPR013708">
    <property type="entry name" value="Shikimate_DH-bd_N"/>
</dbReference>
<sequence>MAEPEAEWTPQPYVSGADRPRGEGSIFDPSDVQTIPDGPKAFVTGWPVWHSRSPMIHQSWLAEFGLAGSYRRVGVPPEEIADFLRSLRKNGFVGGNVTIPHKLAAFAAATRRDAAAEAIGAVNTLWFEKSGRLVGGNTDAYGFAANLDERLPGWADAETAVVLGAGGAARAVVFALLKRGVKAVRIVNRTVERAEELAARFGPGVSGHGEAEREAQLKAADLLVNTVPIPAKDPDDETPDWFAPTLPDLAALPDHALVTDIVYVPLQTPILQAAEARGLRHADGLGMLLHQAVPGFERWFGQRPAVGEALRAKIIRDIGSGV</sequence>
<feature type="domain" description="Quinate/shikimate 5-dehydrogenase/glutamyl-tRNA reductase" evidence="7">
    <location>
        <begin position="157"/>
        <end position="224"/>
    </location>
</feature>
<evidence type="ECO:0000256" key="1">
    <source>
        <dbReference type="ARBA" id="ARBA00012962"/>
    </source>
</evidence>
<gene>
    <name evidence="10" type="ORF">LCGC14_0398320</name>
</gene>
<evidence type="ECO:0000313" key="10">
    <source>
        <dbReference type="EMBL" id="KKN73632.1"/>
    </source>
</evidence>
<dbReference type="PANTHER" id="PTHR21089:SF1">
    <property type="entry name" value="BIFUNCTIONAL 3-DEHYDROQUINATE DEHYDRATASE_SHIKIMATE DEHYDROGENASE, CHLOROPLASTIC"/>
    <property type="match status" value="1"/>
</dbReference>
<protein>
    <recommendedName>
        <fullName evidence="1">shikimate dehydrogenase (NADP(+))</fullName>
        <ecNumber evidence="1">1.1.1.25</ecNumber>
    </recommendedName>
</protein>
<evidence type="ECO:0000256" key="3">
    <source>
        <dbReference type="ARBA" id="ARBA00022857"/>
    </source>
</evidence>
<feature type="domain" description="Shikimate dehydrogenase substrate binding N-terminal" evidence="8">
    <location>
        <begin position="43"/>
        <end position="125"/>
    </location>
</feature>
<dbReference type="GO" id="GO:0004764">
    <property type="term" value="F:shikimate 3-dehydrogenase (NADP+) activity"/>
    <property type="evidence" value="ECO:0007669"/>
    <property type="project" value="UniProtKB-EC"/>
</dbReference>
<accession>A0A0F9TFK6</accession>
<dbReference type="InterPro" id="IPR011342">
    <property type="entry name" value="Shikimate_DH"/>
</dbReference>
<dbReference type="Pfam" id="PF08501">
    <property type="entry name" value="Shikimate_dh_N"/>
    <property type="match status" value="1"/>
</dbReference>
<reference evidence="10" key="1">
    <citation type="journal article" date="2015" name="Nature">
        <title>Complex archaea that bridge the gap between prokaryotes and eukaryotes.</title>
        <authorList>
            <person name="Spang A."/>
            <person name="Saw J.H."/>
            <person name="Jorgensen S.L."/>
            <person name="Zaremba-Niedzwiedzka K."/>
            <person name="Martijn J."/>
            <person name="Lind A.E."/>
            <person name="van Eijk R."/>
            <person name="Schleper C."/>
            <person name="Guy L."/>
            <person name="Ettema T.J."/>
        </authorList>
    </citation>
    <scope>NUCLEOTIDE SEQUENCE</scope>
</reference>
<dbReference type="Pfam" id="PF18317">
    <property type="entry name" value="SDH_C"/>
    <property type="match status" value="1"/>
</dbReference>
<dbReference type="CDD" id="cd01065">
    <property type="entry name" value="NAD_bind_Shikimate_DH"/>
    <property type="match status" value="1"/>
</dbReference>
<proteinExistence type="inferred from homology"/>
<dbReference type="GO" id="GO:0008652">
    <property type="term" value="P:amino acid biosynthetic process"/>
    <property type="evidence" value="ECO:0007669"/>
    <property type="project" value="UniProtKB-KW"/>
</dbReference>
<dbReference type="EMBL" id="LAZR01000340">
    <property type="protein sequence ID" value="KKN73632.1"/>
    <property type="molecule type" value="Genomic_DNA"/>
</dbReference>
<evidence type="ECO:0000256" key="6">
    <source>
        <dbReference type="SAM" id="MobiDB-lite"/>
    </source>
</evidence>
<dbReference type="InterPro" id="IPR041121">
    <property type="entry name" value="SDH_C"/>
</dbReference>
<dbReference type="PANTHER" id="PTHR21089">
    <property type="entry name" value="SHIKIMATE DEHYDROGENASE"/>
    <property type="match status" value="1"/>
</dbReference>
<evidence type="ECO:0000256" key="4">
    <source>
        <dbReference type="ARBA" id="ARBA00023002"/>
    </source>
</evidence>
<dbReference type="GO" id="GO:0009073">
    <property type="term" value="P:aromatic amino acid family biosynthetic process"/>
    <property type="evidence" value="ECO:0007669"/>
    <property type="project" value="UniProtKB-KW"/>
</dbReference>
<dbReference type="EC" id="1.1.1.25" evidence="1"/>